<protein>
    <recommendedName>
        <fullName evidence="1">TonB-dependent receptor plug domain-containing protein</fullName>
    </recommendedName>
</protein>
<sequence>MMMMRLMLLGLLLTDVSLASAQETGTINGMVQVSGTVVTDAEVRIRELGLRTVVGEDGSFSFEGVRPGEYVLEGESPRWGNGSQDIIVDPGSNTSVIIELQAVFHMGELLVTPVPGIVRQDRAYQATTVVTSRDLLKLGESSLGETLSKKPGLSSTYFGPGSSRPLIRGMGGDRVKMLQNGLELGDASGTSPDHAVSVEPRLAEQIEVVRGPATLLYGSSAVGGVVNVLDAAIARDLPTRQVSGFLEGLGGTVSDEHTGSLGLTSRFGNLVFTGSGVMRRT</sequence>
<feature type="domain" description="TonB-dependent receptor plug" evidence="1">
    <location>
        <begin position="122"/>
        <end position="225"/>
    </location>
</feature>
<dbReference type="PROSITE" id="PS52016">
    <property type="entry name" value="TONB_DEPENDENT_REC_3"/>
    <property type="match status" value="1"/>
</dbReference>
<dbReference type="SUPFAM" id="SSF56935">
    <property type="entry name" value="Porins"/>
    <property type="match status" value="1"/>
</dbReference>
<dbReference type="InterPro" id="IPR039426">
    <property type="entry name" value="TonB-dep_rcpt-like"/>
</dbReference>
<dbReference type="GO" id="GO:0044718">
    <property type="term" value="P:siderophore transmembrane transport"/>
    <property type="evidence" value="ECO:0007669"/>
    <property type="project" value="TreeGrafter"/>
</dbReference>
<evidence type="ECO:0000313" key="2">
    <source>
        <dbReference type="EMBL" id="SVC63289.1"/>
    </source>
</evidence>
<dbReference type="PANTHER" id="PTHR30069:SF40">
    <property type="entry name" value="TONB-DEPENDENT RECEPTOR NMB0964-RELATED"/>
    <property type="match status" value="1"/>
</dbReference>
<dbReference type="Gene3D" id="2.60.40.1120">
    <property type="entry name" value="Carboxypeptidase-like, regulatory domain"/>
    <property type="match status" value="1"/>
</dbReference>
<accession>A0A382NQ30</accession>
<dbReference type="InterPro" id="IPR013784">
    <property type="entry name" value="Carb-bd-like_fold"/>
</dbReference>
<dbReference type="InterPro" id="IPR037066">
    <property type="entry name" value="Plug_dom_sf"/>
</dbReference>
<dbReference type="InterPro" id="IPR012910">
    <property type="entry name" value="Plug_dom"/>
</dbReference>
<organism evidence="2">
    <name type="scientific">marine metagenome</name>
    <dbReference type="NCBI Taxonomy" id="408172"/>
    <lineage>
        <taxon>unclassified sequences</taxon>
        <taxon>metagenomes</taxon>
        <taxon>ecological metagenomes</taxon>
    </lineage>
</organism>
<reference evidence="2" key="1">
    <citation type="submission" date="2018-05" db="EMBL/GenBank/DDBJ databases">
        <authorList>
            <person name="Lanie J.A."/>
            <person name="Ng W.-L."/>
            <person name="Kazmierczak K.M."/>
            <person name="Andrzejewski T.M."/>
            <person name="Davidsen T.M."/>
            <person name="Wayne K.J."/>
            <person name="Tettelin H."/>
            <person name="Glass J.I."/>
            <person name="Rusch D."/>
            <person name="Podicherti R."/>
            <person name="Tsui H.-C.T."/>
            <person name="Winkler M.E."/>
        </authorList>
    </citation>
    <scope>NUCLEOTIDE SEQUENCE</scope>
</reference>
<dbReference type="SUPFAM" id="SSF49452">
    <property type="entry name" value="Starch-binding domain-like"/>
    <property type="match status" value="1"/>
</dbReference>
<gene>
    <name evidence="2" type="ORF">METZ01_LOCUS316143</name>
</gene>
<dbReference type="AlphaFoldDB" id="A0A382NQ30"/>
<dbReference type="PANTHER" id="PTHR30069">
    <property type="entry name" value="TONB-DEPENDENT OUTER MEMBRANE RECEPTOR"/>
    <property type="match status" value="1"/>
</dbReference>
<dbReference type="EMBL" id="UINC01102006">
    <property type="protein sequence ID" value="SVC63289.1"/>
    <property type="molecule type" value="Genomic_DNA"/>
</dbReference>
<dbReference type="Pfam" id="PF07715">
    <property type="entry name" value="Plug"/>
    <property type="match status" value="1"/>
</dbReference>
<dbReference type="GO" id="GO:0009279">
    <property type="term" value="C:cell outer membrane"/>
    <property type="evidence" value="ECO:0007669"/>
    <property type="project" value="TreeGrafter"/>
</dbReference>
<name>A0A382NQ30_9ZZZZ</name>
<dbReference type="GO" id="GO:0015344">
    <property type="term" value="F:siderophore uptake transmembrane transporter activity"/>
    <property type="evidence" value="ECO:0007669"/>
    <property type="project" value="TreeGrafter"/>
</dbReference>
<dbReference type="Gene3D" id="2.170.130.10">
    <property type="entry name" value="TonB-dependent receptor, plug domain"/>
    <property type="match status" value="1"/>
</dbReference>
<dbReference type="Pfam" id="PF13620">
    <property type="entry name" value="CarboxypepD_reg"/>
    <property type="match status" value="1"/>
</dbReference>
<evidence type="ECO:0000259" key="1">
    <source>
        <dbReference type="Pfam" id="PF07715"/>
    </source>
</evidence>
<proteinExistence type="predicted"/>
<dbReference type="GO" id="GO:0030246">
    <property type="term" value="F:carbohydrate binding"/>
    <property type="evidence" value="ECO:0007669"/>
    <property type="project" value="InterPro"/>
</dbReference>
<feature type="non-terminal residue" evidence="2">
    <location>
        <position position="281"/>
    </location>
</feature>